<comment type="caution">
    <text evidence="6">The sequence shown here is derived from an EMBL/GenBank/DDBJ whole genome shotgun (WGS) entry which is preliminary data.</text>
</comment>
<organism evidence="6 7">
    <name type="scientific">Durusdinium trenchii</name>
    <dbReference type="NCBI Taxonomy" id="1381693"/>
    <lineage>
        <taxon>Eukaryota</taxon>
        <taxon>Sar</taxon>
        <taxon>Alveolata</taxon>
        <taxon>Dinophyceae</taxon>
        <taxon>Suessiales</taxon>
        <taxon>Symbiodiniaceae</taxon>
        <taxon>Durusdinium</taxon>
    </lineage>
</organism>
<evidence type="ECO:0000256" key="1">
    <source>
        <dbReference type="ARBA" id="ARBA00006815"/>
    </source>
</evidence>
<keyword evidence="3" id="KW-0687">Ribonucleoprotein</keyword>
<evidence type="ECO:0000256" key="3">
    <source>
        <dbReference type="ARBA" id="ARBA00023274"/>
    </source>
</evidence>
<proteinExistence type="inferred from homology"/>
<name>A0ABP0RBZ0_9DINO</name>
<evidence type="ECO:0000256" key="4">
    <source>
        <dbReference type="SAM" id="MobiDB-lite"/>
    </source>
</evidence>
<keyword evidence="7" id="KW-1185">Reference proteome</keyword>
<dbReference type="InterPro" id="IPR021131">
    <property type="entry name" value="Ribosomal_uL15/eL18"/>
</dbReference>
<feature type="region of interest" description="Disordered" evidence="4">
    <location>
        <begin position="126"/>
        <end position="177"/>
    </location>
</feature>
<dbReference type="PANTHER" id="PTHR10934:SF2">
    <property type="entry name" value="LARGE RIBOSOMAL SUBUNIT PROTEIN EL18"/>
    <property type="match status" value="1"/>
</dbReference>
<accession>A0ABP0RBZ0</accession>
<dbReference type="GO" id="GO:0005840">
    <property type="term" value="C:ribosome"/>
    <property type="evidence" value="ECO:0007669"/>
    <property type="project" value="UniProtKB-KW"/>
</dbReference>
<reference evidence="6 7" key="1">
    <citation type="submission" date="2024-02" db="EMBL/GenBank/DDBJ databases">
        <authorList>
            <person name="Chen Y."/>
            <person name="Shah S."/>
            <person name="Dougan E. K."/>
            <person name="Thang M."/>
            <person name="Chan C."/>
        </authorList>
    </citation>
    <scope>NUCLEOTIDE SEQUENCE [LARGE SCALE GENOMIC DNA]</scope>
</reference>
<dbReference type="InterPro" id="IPR036227">
    <property type="entry name" value="Ribosomal_uL15/eL18_sf"/>
</dbReference>
<dbReference type="Pfam" id="PF17135">
    <property type="entry name" value="Ribosomal_L18"/>
    <property type="match status" value="1"/>
</dbReference>
<dbReference type="Gene3D" id="3.100.10.10">
    <property type="match status" value="1"/>
</dbReference>
<evidence type="ECO:0000313" key="7">
    <source>
        <dbReference type="Proteomes" id="UP001642464"/>
    </source>
</evidence>
<dbReference type="Proteomes" id="UP001642464">
    <property type="component" value="Unassembled WGS sequence"/>
</dbReference>
<dbReference type="EMBL" id="CAXAMM010041062">
    <property type="protein sequence ID" value="CAK9097075.1"/>
    <property type="molecule type" value="Genomic_DNA"/>
</dbReference>
<evidence type="ECO:0000313" key="6">
    <source>
        <dbReference type="EMBL" id="CAK9097075.1"/>
    </source>
</evidence>
<dbReference type="PANTHER" id="PTHR10934">
    <property type="entry name" value="60S RIBOSOMAL PROTEIN L18"/>
    <property type="match status" value="1"/>
</dbReference>
<comment type="similarity">
    <text evidence="1">Belongs to the eukaryotic ribosomal protein eL18 family.</text>
</comment>
<dbReference type="SUPFAM" id="SSF52080">
    <property type="entry name" value="Ribosomal proteins L15p and L18e"/>
    <property type="match status" value="1"/>
</dbReference>
<feature type="domain" description="Large ribosomal subunit protein uL15/eL18" evidence="5">
    <location>
        <begin position="2"/>
        <end position="165"/>
    </location>
</feature>
<sequence length="246" mass="27438">MNPYLRLLCQLYKFLARRSESKFNKVISKRLNMSNRNRPPLSLSKLIKNMQNKEGKIAVVVGKITDDKRVYDVPELKVCALGFTETARARIVKAGGECLTFDTLAMRSPLGKGTVLLRGPVKAREAERHFSKAPGVPNSKTAPYVRSKGRKFEKARGRRRSRGFKDGSQGRQDGPQVPELKSLASLGLQPSLLEVQSALSPYWKSWSEAPQKATVVLRRLAKENITLALMVSQAQFLKVGMPMNGI</sequence>
<evidence type="ECO:0000256" key="2">
    <source>
        <dbReference type="ARBA" id="ARBA00022980"/>
    </source>
</evidence>
<keyword evidence="2 6" id="KW-0689">Ribosomal protein</keyword>
<gene>
    <name evidence="6" type="ORF">SCF082_LOCUS45551</name>
</gene>
<dbReference type="InterPro" id="IPR000039">
    <property type="entry name" value="Ribosomal_eL18"/>
</dbReference>
<evidence type="ECO:0000259" key="5">
    <source>
        <dbReference type="Pfam" id="PF17135"/>
    </source>
</evidence>
<protein>
    <submittedName>
        <fullName evidence="6">60S ribosomal protein L18</fullName>
    </submittedName>
</protein>